<organism evidence="8 9">
    <name type="scientific">Providencia rettgeri</name>
    <dbReference type="NCBI Taxonomy" id="587"/>
    <lineage>
        <taxon>Bacteria</taxon>
        <taxon>Pseudomonadati</taxon>
        <taxon>Pseudomonadota</taxon>
        <taxon>Gammaproteobacteria</taxon>
        <taxon>Enterobacterales</taxon>
        <taxon>Morganellaceae</taxon>
        <taxon>Providencia</taxon>
    </lineage>
</organism>
<comment type="catalytic activity">
    <reaction evidence="1">
        <text>ATP + protein L-histidine = ADP + protein N-phospho-L-histidine.</text>
        <dbReference type="EC" id="2.7.13.3"/>
    </reaction>
</comment>
<evidence type="ECO:0000259" key="7">
    <source>
        <dbReference type="PROSITE" id="PS50109"/>
    </source>
</evidence>
<dbReference type="GO" id="GO:0000155">
    <property type="term" value="F:phosphorelay sensor kinase activity"/>
    <property type="evidence" value="ECO:0007669"/>
    <property type="project" value="TreeGrafter"/>
</dbReference>
<evidence type="ECO:0000256" key="4">
    <source>
        <dbReference type="ARBA" id="ARBA00022679"/>
    </source>
</evidence>
<dbReference type="InterPro" id="IPR005467">
    <property type="entry name" value="His_kinase_dom"/>
</dbReference>
<dbReference type="EMBL" id="UGTZ01000001">
    <property type="protein sequence ID" value="SUC33216.1"/>
    <property type="molecule type" value="Genomic_DNA"/>
</dbReference>
<dbReference type="SMART" id="SM00387">
    <property type="entry name" value="HATPase_c"/>
    <property type="match status" value="1"/>
</dbReference>
<dbReference type="InterPro" id="IPR036890">
    <property type="entry name" value="HATPase_C_sf"/>
</dbReference>
<dbReference type="Gene3D" id="3.30.565.10">
    <property type="entry name" value="Histidine kinase-like ATPase, C-terminal domain"/>
    <property type="match status" value="1"/>
</dbReference>
<dbReference type="Proteomes" id="UP000254208">
    <property type="component" value="Unassembled WGS sequence"/>
</dbReference>
<sequence length="98" mass="10858">MNIVSNAIKYSYPGTRVVTQINTLPQQREIKITNQGELLQNSDEIFTRFWRGDNARTTEGTGLGLAIVKAIVELHGGSVSFEHHTGTSTITLKFPTIK</sequence>
<dbReference type="GO" id="GO:0004721">
    <property type="term" value="F:phosphoprotein phosphatase activity"/>
    <property type="evidence" value="ECO:0007669"/>
    <property type="project" value="TreeGrafter"/>
</dbReference>
<dbReference type="PRINTS" id="PR00344">
    <property type="entry name" value="BCTRLSENSOR"/>
</dbReference>
<evidence type="ECO:0000256" key="1">
    <source>
        <dbReference type="ARBA" id="ARBA00000085"/>
    </source>
</evidence>
<dbReference type="InterPro" id="IPR004358">
    <property type="entry name" value="Sig_transdc_His_kin-like_C"/>
</dbReference>
<evidence type="ECO:0000256" key="3">
    <source>
        <dbReference type="ARBA" id="ARBA00022553"/>
    </source>
</evidence>
<evidence type="ECO:0000256" key="5">
    <source>
        <dbReference type="ARBA" id="ARBA00022777"/>
    </source>
</evidence>
<keyword evidence="3" id="KW-0597">Phosphoprotein</keyword>
<keyword evidence="4 8" id="KW-0808">Transferase</keyword>
<evidence type="ECO:0000256" key="6">
    <source>
        <dbReference type="ARBA" id="ARBA00023012"/>
    </source>
</evidence>
<evidence type="ECO:0000313" key="9">
    <source>
        <dbReference type="Proteomes" id="UP000254208"/>
    </source>
</evidence>
<feature type="domain" description="Histidine kinase" evidence="7">
    <location>
        <begin position="1"/>
        <end position="98"/>
    </location>
</feature>
<proteinExistence type="predicted"/>
<dbReference type="InterPro" id="IPR003594">
    <property type="entry name" value="HATPase_dom"/>
</dbReference>
<dbReference type="PANTHER" id="PTHR45453">
    <property type="entry name" value="PHOSPHATE REGULON SENSOR PROTEIN PHOR"/>
    <property type="match status" value="1"/>
</dbReference>
<protein>
    <recommendedName>
        <fullName evidence="2">histidine kinase</fullName>
        <ecNumber evidence="2">2.7.13.3</ecNumber>
    </recommendedName>
</protein>
<evidence type="ECO:0000313" key="8">
    <source>
        <dbReference type="EMBL" id="SUC33216.1"/>
    </source>
</evidence>
<dbReference type="InterPro" id="IPR050351">
    <property type="entry name" value="BphY/WalK/GraS-like"/>
</dbReference>
<evidence type="ECO:0000256" key="2">
    <source>
        <dbReference type="ARBA" id="ARBA00012438"/>
    </source>
</evidence>
<dbReference type="PANTHER" id="PTHR45453:SF1">
    <property type="entry name" value="PHOSPHATE REGULON SENSOR PROTEIN PHOR"/>
    <property type="match status" value="1"/>
</dbReference>
<dbReference type="EC" id="2.7.13.3" evidence="2"/>
<keyword evidence="6" id="KW-0902">Two-component regulatory system</keyword>
<dbReference type="Pfam" id="PF02518">
    <property type="entry name" value="HATPase_c"/>
    <property type="match status" value="1"/>
</dbReference>
<gene>
    <name evidence="8" type="primary">yedV_1</name>
    <name evidence="8" type="ORF">NCTC11801_04224</name>
</gene>
<dbReference type="GO" id="GO:0016036">
    <property type="term" value="P:cellular response to phosphate starvation"/>
    <property type="evidence" value="ECO:0007669"/>
    <property type="project" value="TreeGrafter"/>
</dbReference>
<dbReference type="SUPFAM" id="SSF55874">
    <property type="entry name" value="ATPase domain of HSP90 chaperone/DNA topoisomerase II/histidine kinase"/>
    <property type="match status" value="1"/>
</dbReference>
<reference evidence="8 9" key="1">
    <citation type="submission" date="2018-06" db="EMBL/GenBank/DDBJ databases">
        <authorList>
            <consortium name="Pathogen Informatics"/>
            <person name="Doyle S."/>
        </authorList>
    </citation>
    <scope>NUCLEOTIDE SEQUENCE [LARGE SCALE GENOMIC DNA]</scope>
    <source>
        <strain evidence="8 9">NCTC11801</strain>
    </source>
</reference>
<keyword evidence="5 8" id="KW-0418">Kinase</keyword>
<dbReference type="PROSITE" id="PS50109">
    <property type="entry name" value="HIS_KIN"/>
    <property type="match status" value="1"/>
</dbReference>
<accession>A0A379FX39</accession>
<dbReference type="AlphaFoldDB" id="A0A379FX39"/>
<dbReference type="GO" id="GO:0005886">
    <property type="term" value="C:plasma membrane"/>
    <property type="evidence" value="ECO:0007669"/>
    <property type="project" value="TreeGrafter"/>
</dbReference>
<name>A0A379FX39_PRORE</name>